<dbReference type="Proteomes" id="UP001597483">
    <property type="component" value="Unassembled WGS sequence"/>
</dbReference>
<dbReference type="InterPro" id="IPR058593">
    <property type="entry name" value="ARB_07466-like_C"/>
</dbReference>
<evidence type="ECO:0000259" key="2">
    <source>
        <dbReference type="Pfam" id="PF26571"/>
    </source>
</evidence>
<feature type="compositionally biased region" description="Basic and acidic residues" evidence="1">
    <location>
        <begin position="1"/>
        <end position="10"/>
    </location>
</feature>
<accession>A0ABW5HJU8</accession>
<keyword evidence="4" id="KW-1185">Reference proteome</keyword>
<organism evidence="3 4">
    <name type="scientific">Amycolatopsis silviterrae</name>
    <dbReference type="NCBI Taxonomy" id="1656914"/>
    <lineage>
        <taxon>Bacteria</taxon>
        <taxon>Bacillati</taxon>
        <taxon>Actinomycetota</taxon>
        <taxon>Actinomycetes</taxon>
        <taxon>Pseudonocardiales</taxon>
        <taxon>Pseudonocardiaceae</taxon>
        <taxon>Amycolatopsis</taxon>
    </lineage>
</organism>
<feature type="compositionally biased region" description="Low complexity" evidence="1">
    <location>
        <begin position="11"/>
        <end position="25"/>
    </location>
</feature>
<proteinExistence type="predicted"/>
<evidence type="ECO:0000256" key="1">
    <source>
        <dbReference type="SAM" id="MobiDB-lite"/>
    </source>
</evidence>
<gene>
    <name evidence="3" type="ORF">ACFSVL_37900</name>
</gene>
<reference evidence="4" key="1">
    <citation type="journal article" date="2019" name="Int. J. Syst. Evol. Microbiol.">
        <title>The Global Catalogue of Microorganisms (GCM) 10K type strain sequencing project: providing services to taxonomists for standard genome sequencing and annotation.</title>
        <authorList>
            <consortium name="The Broad Institute Genomics Platform"/>
            <consortium name="The Broad Institute Genome Sequencing Center for Infectious Disease"/>
            <person name="Wu L."/>
            <person name="Ma J."/>
        </authorList>
    </citation>
    <scope>NUCLEOTIDE SEQUENCE [LARGE SCALE GENOMIC DNA]</scope>
    <source>
        <strain evidence="4">CGMCC 4.7641</strain>
    </source>
</reference>
<comment type="caution">
    <text evidence="3">The sequence shown here is derived from an EMBL/GenBank/DDBJ whole genome shotgun (WGS) entry which is preliminary data.</text>
</comment>
<dbReference type="Pfam" id="PF26571">
    <property type="entry name" value="VldE"/>
    <property type="match status" value="1"/>
</dbReference>
<protein>
    <recommendedName>
        <fullName evidence="2">ARB-07466-like C-terminal domain-containing protein</fullName>
    </recommendedName>
</protein>
<sequence length="103" mass="11142">MGNHVKEKFGVDSVGGRAGRSGASDHPAGLALDFMVDTKTGNAVAAYVLEHQEDFGVKYVIWQQRYNDGGGWSAMEDRGGETANHYDHVHVSFERGAKVSVTC</sequence>
<feature type="domain" description="ARB-07466-like C-terminal" evidence="2">
    <location>
        <begin position="3"/>
        <end position="86"/>
    </location>
</feature>
<dbReference type="RefSeq" id="WP_378311534.1">
    <property type="nucleotide sequence ID" value="NZ_JBHUKS010000030.1"/>
</dbReference>
<feature type="region of interest" description="Disordered" evidence="1">
    <location>
        <begin position="1"/>
        <end position="25"/>
    </location>
</feature>
<evidence type="ECO:0000313" key="3">
    <source>
        <dbReference type="EMBL" id="MFD2473225.1"/>
    </source>
</evidence>
<name>A0ABW5HJU8_9PSEU</name>
<dbReference type="EMBL" id="JBHUKS010000030">
    <property type="protein sequence ID" value="MFD2473225.1"/>
    <property type="molecule type" value="Genomic_DNA"/>
</dbReference>
<evidence type="ECO:0000313" key="4">
    <source>
        <dbReference type="Proteomes" id="UP001597483"/>
    </source>
</evidence>